<evidence type="ECO:0000256" key="5">
    <source>
        <dbReference type="RuleBase" id="RU362059"/>
    </source>
</evidence>
<keyword evidence="5" id="KW-0472">Membrane</keyword>
<protein>
    <recommendedName>
        <fullName evidence="5">UDP-glucuronosyltransferase</fullName>
        <ecNumber evidence="5">2.4.1.17</ecNumber>
    </recommendedName>
</protein>
<proteinExistence type="inferred from homology"/>
<accession>A0A9P0FMC4</accession>
<dbReference type="Pfam" id="PF00201">
    <property type="entry name" value="UDPGT"/>
    <property type="match status" value="1"/>
</dbReference>
<dbReference type="PANTHER" id="PTHR48043">
    <property type="entry name" value="EG:EG0003.4 PROTEIN-RELATED"/>
    <property type="match status" value="1"/>
</dbReference>
<dbReference type="EC" id="2.4.1.17" evidence="5"/>
<keyword evidence="7" id="KW-1185">Reference proteome</keyword>
<sequence length="505" mass="58259">MKVLVVGFIFIVEILSVFQCANILFFAPSPSKSHQVMFQPVFKELSLRGHNVTAIVCSPLKDPNLTNLTEIDMEVLYKIIYEEENEAREAMKKYILQKPNFLTVFLKDIVVKNIFHRFGKYILNMPQMQTFLKEDHKFDVVIVEWLYPTFAALAAKYRNPSHPVLAPDHDLPMPRDLSLKERLMSGLYAVYVRVYYHLVVLPREDALARKHLGQDIPYLGDIEKNISLLLLNRNPVFHRVMPVVPAIIELGYTNTNKSVEKMDPELKDFMDKSKNGVVYFSFGSNIQLLELPEDKLNAIFNTFKNIKYDILLKINKDTLDNKPKNVLTRKWVPQSAILKHKNTKLFITQGGLQSCDETIINQVPVVVIPFSADQTTNADTLAKYGMGKYLGYKDITEEILTEYINEVITKPSYKKNAMMLSKLYTDQPTDGLEKAIWWIEYVLRHKGASHLRYPSSDLPLYQYLMLDVLLLIVLALSVLVLVLIITVKLFICIGRKMFEKKTKKE</sequence>
<name>A0A9P0FMC4_BRAAE</name>
<dbReference type="GO" id="GO:0016020">
    <property type="term" value="C:membrane"/>
    <property type="evidence" value="ECO:0007669"/>
    <property type="project" value="UniProtKB-SubCell"/>
</dbReference>
<reference evidence="6" key="1">
    <citation type="submission" date="2021-12" db="EMBL/GenBank/DDBJ databases">
        <authorList>
            <person name="King R."/>
        </authorList>
    </citation>
    <scope>NUCLEOTIDE SEQUENCE</scope>
</reference>
<keyword evidence="3 4" id="KW-0808">Transferase</keyword>
<feature type="transmembrane region" description="Helical" evidence="5">
    <location>
        <begin position="463"/>
        <end position="491"/>
    </location>
</feature>
<dbReference type="InterPro" id="IPR035595">
    <property type="entry name" value="UDP_glycos_trans_CS"/>
</dbReference>
<dbReference type="EMBL" id="OV121138">
    <property type="protein sequence ID" value="CAH0559938.1"/>
    <property type="molecule type" value="Genomic_DNA"/>
</dbReference>
<dbReference type="GO" id="GO:0015020">
    <property type="term" value="F:glucuronosyltransferase activity"/>
    <property type="evidence" value="ECO:0007669"/>
    <property type="project" value="UniProtKB-EC"/>
</dbReference>
<evidence type="ECO:0000256" key="1">
    <source>
        <dbReference type="ARBA" id="ARBA00009995"/>
    </source>
</evidence>
<dbReference type="PROSITE" id="PS00375">
    <property type="entry name" value="UDPGT"/>
    <property type="match status" value="1"/>
</dbReference>
<dbReference type="CDD" id="cd03784">
    <property type="entry name" value="GT1_Gtf-like"/>
    <property type="match status" value="1"/>
</dbReference>
<comment type="subcellular location">
    <subcellularLocation>
        <location evidence="5">Membrane</location>
        <topology evidence="5">Single-pass membrane protein</topology>
    </subcellularLocation>
</comment>
<keyword evidence="5" id="KW-1133">Transmembrane helix</keyword>
<evidence type="ECO:0000313" key="6">
    <source>
        <dbReference type="EMBL" id="CAH0559938.1"/>
    </source>
</evidence>
<evidence type="ECO:0000256" key="4">
    <source>
        <dbReference type="RuleBase" id="RU003718"/>
    </source>
</evidence>
<dbReference type="PANTHER" id="PTHR48043:SF159">
    <property type="entry name" value="EG:EG0003.4 PROTEIN-RELATED"/>
    <property type="match status" value="1"/>
</dbReference>
<dbReference type="Gene3D" id="3.40.50.2000">
    <property type="entry name" value="Glycogen Phosphorylase B"/>
    <property type="match status" value="1"/>
</dbReference>
<dbReference type="FunFam" id="3.40.50.2000:FF:000050">
    <property type="entry name" value="UDP-glucuronosyltransferase"/>
    <property type="match status" value="1"/>
</dbReference>
<keyword evidence="5" id="KW-0812">Transmembrane</keyword>
<dbReference type="SUPFAM" id="SSF53756">
    <property type="entry name" value="UDP-Glycosyltransferase/glycogen phosphorylase"/>
    <property type="match status" value="1"/>
</dbReference>
<dbReference type="AlphaFoldDB" id="A0A9P0FMC4"/>
<dbReference type="InterPro" id="IPR002213">
    <property type="entry name" value="UDP_glucos_trans"/>
</dbReference>
<comment type="similarity">
    <text evidence="1 4">Belongs to the UDP-glycosyltransferase family.</text>
</comment>
<dbReference type="InterPro" id="IPR050271">
    <property type="entry name" value="UDP-glycosyltransferase"/>
</dbReference>
<organism evidence="6 7">
    <name type="scientific">Brassicogethes aeneus</name>
    <name type="common">Rape pollen beetle</name>
    <name type="synonym">Meligethes aeneus</name>
    <dbReference type="NCBI Taxonomy" id="1431903"/>
    <lineage>
        <taxon>Eukaryota</taxon>
        <taxon>Metazoa</taxon>
        <taxon>Ecdysozoa</taxon>
        <taxon>Arthropoda</taxon>
        <taxon>Hexapoda</taxon>
        <taxon>Insecta</taxon>
        <taxon>Pterygota</taxon>
        <taxon>Neoptera</taxon>
        <taxon>Endopterygota</taxon>
        <taxon>Coleoptera</taxon>
        <taxon>Polyphaga</taxon>
        <taxon>Cucujiformia</taxon>
        <taxon>Nitidulidae</taxon>
        <taxon>Meligethinae</taxon>
        <taxon>Brassicogethes</taxon>
    </lineage>
</organism>
<evidence type="ECO:0000256" key="2">
    <source>
        <dbReference type="ARBA" id="ARBA00022676"/>
    </source>
</evidence>
<evidence type="ECO:0000256" key="3">
    <source>
        <dbReference type="ARBA" id="ARBA00022679"/>
    </source>
</evidence>
<evidence type="ECO:0000313" key="7">
    <source>
        <dbReference type="Proteomes" id="UP001154078"/>
    </source>
</evidence>
<comment type="catalytic activity">
    <reaction evidence="5">
        <text>glucuronate acceptor + UDP-alpha-D-glucuronate = acceptor beta-D-glucuronoside + UDP + H(+)</text>
        <dbReference type="Rhea" id="RHEA:21032"/>
        <dbReference type="ChEBI" id="CHEBI:15378"/>
        <dbReference type="ChEBI" id="CHEBI:58052"/>
        <dbReference type="ChEBI" id="CHEBI:58223"/>
        <dbReference type="ChEBI" id="CHEBI:132367"/>
        <dbReference type="ChEBI" id="CHEBI:132368"/>
        <dbReference type="EC" id="2.4.1.17"/>
    </reaction>
</comment>
<keyword evidence="2 4" id="KW-0328">Glycosyltransferase</keyword>
<gene>
    <name evidence="6" type="ORF">MELIAE_LOCUS9802</name>
</gene>
<dbReference type="OrthoDB" id="5835829at2759"/>
<dbReference type="Proteomes" id="UP001154078">
    <property type="component" value="Chromosome 7"/>
</dbReference>